<dbReference type="PANTHER" id="PTHR33337:SF40">
    <property type="entry name" value="CENP-V_GFA DOMAIN-CONTAINING PROTEIN-RELATED"/>
    <property type="match status" value="1"/>
</dbReference>
<evidence type="ECO:0000259" key="5">
    <source>
        <dbReference type="PROSITE" id="PS51891"/>
    </source>
</evidence>
<name>A0ABZ2HNQ7_9RHOB</name>
<dbReference type="EMBL" id="CP146069">
    <property type="protein sequence ID" value="WWR47283.1"/>
    <property type="molecule type" value="Genomic_DNA"/>
</dbReference>
<evidence type="ECO:0000313" key="7">
    <source>
        <dbReference type="Proteomes" id="UP001364156"/>
    </source>
</evidence>
<dbReference type="InterPro" id="IPR011057">
    <property type="entry name" value="Mss4-like_sf"/>
</dbReference>
<feature type="domain" description="CENP-V/GFA" evidence="5">
    <location>
        <begin position="2"/>
        <end position="115"/>
    </location>
</feature>
<keyword evidence="7" id="KW-1185">Reference proteome</keyword>
<gene>
    <name evidence="6" type="ORF">RZ517_03610</name>
</gene>
<evidence type="ECO:0000313" key="6">
    <source>
        <dbReference type="EMBL" id="WWR47283.1"/>
    </source>
</evidence>
<comment type="similarity">
    <text evidence="1">Belongs to the Gfa family.</text>
</comment>
<dbReference type="Pfam" id="PF04828">
    <property type="entry name" value="GFA"/>
    <property type="match status" value="1"/>
</dbReference>
<keyword evidence="2" id="KW-0479">Metal-binding</keyword>
<dbReference type="PANTHER" id="PTHR33337">
    <property type="entry name" value="GFA DOMAIN-CONTAINING PROTEIN"/>
    <property type="match status" value="1"/>
</dbReference>
<evidence type="ECO:0000256" key="2">
    <source>
        <dbReference type="ARBA" id="ARBA00022723"/>
    </source>
</evidence>
<proteinExistence type="inferred from homology"/>
<accession>A0ABZ2HNQ7</accession>
<evidence type="ECO:0000256" key="3">
    <source>
        <dbReference type="ARBA" id="ARBA00022833"/>
    </source>
</evidence>
<sequence length="126" mass="13608">MTRGSCLCGANVLELDPPAGPVTACHCTQCRKYSGYYAASLDVDRDAVRWVKQGHIKEFQHPSGARRVFCGCCGTKLWFEGADGWHSLEAGLLDAPTGGQMAGHIFAADKGDYYTILDGLPQEAQL</sequence>
<dbReference type="Proteomes" id="UP001364156">
    <property type="component" value="Chromosome"/>
</dbReference>
<evidence type="ECO:0000256" key="4">
    <source>
        <dbReference type="ARBA" id="ARBA00023239"/>
    </source>
</evidence>
<evidence type="ECO:0000256" key="1">
    <source>
        <dbReference type="ARBA" id="ARBA00005495"/>
    </source>
</evidence>
<dbReference type="Gene3D" id="3.90.1590.10">
    <property type="entry name" value="glutathione-dependent formaldehyde- activating enzyme (gfa)"/>
    <property type="match status" value="1"/>
</dbReference>
<protein>
    <submittedName>
        <fullName evidence="6">GFA family protein</fullName>
    </submittedName>
</protein>
<keyword evidence="3" id="KW-0862">Zinc</keyword>
<dbReference type="RefSeq" id="WP_338550109.1">
    <property type="nucleotide sequence ID" value="NZ_CP146069.1"/>
</dbReference>
<reference evidence="6 7" key="1">
    <citation type="submission" date="2023-10" db="EMBL/GenBank/DDBJ databases">
        <title>Roseovarius strain S88 nov., isolated from a marine algae.</title>
        <authorList>
            <person name="Lee M.W."/>
            <person name="Lee J.K."/>
            <person name="Kim J.M."/>
            <person name="Choi D.G."/>
            <person name="Baek J.H."/>
            <person name="Bayburt H."/>
            <person name="Jung J.J."/>
            <person name="Han D.M."/>
            <person name="Jeon C.O."/>
        </authorList>
    </citation>
    <scope>NUCLEOTIDE SEQUENCE [LARGE SCALE GENOMIC DNA]</scope>
    <source>
        <strain evidence="6 7">S88</strain>
    </source>
</reference>
<dbReference type="InterPro" id="IPR006913">
    <property type="entry name" value="CENP-V/GFA"/>
</dbReference>
<keyword evidence="4" id="KW-0456">Lyase</keyword>
<dbReference type="SUPFAM" id="SSF51316">
    <property type="entry name" value="Mss4-like"/>
    <property type="match status" value="1"/>
</dbReference>
<dbReference type="PROSITE" id="PS51891">
    <property type="entry name" value="CENP_V_GFA"/>
    <property type="match status" value="1"/>
</dbReference>
<organism evidence="6 7">
    <name type="scientific">Roseovarius phycicola</name>
    <dbReference type="NCBI Taxonomy" id="3080976"/>
    <lineage>
        <taxon>Bacteria</taxon>
        <taxon>Pseudomonadati</taxon>
        <taxon>Pseudomonadota</taxon>
        <taxon>Alphaproteobacteria</taxon>
        <taxon>Rhodobacterales</taxon>
        <taxon>Roseobacteraceae</taxon>
        <taxon>Roseovarius</taxon>
    </lineage>
</organism>